<name>A0A8X6U2T0_NEPPI</name>
<reference evidence="1" key="1">
    <citation type="submission" date="2020-08" db="EMBL/GenBank/DDBJ databases">
        <title>Multicomponent nature underlies the extraordinary mechanical properties of spider dragline silk.</title>
        <authorList>
            <person name="Kono N."/>
            <person name="Nakamura H."/>
            <person name="Mori M."/>
            <person name="Yoshida Y."/>
            <person name="Ohtoshi R."/>
            <person name="Malay A.D."/>
            <person name="Moran D.A.P."/>
            <person name="Tomita M."/>
            <person name="Numata K."/>
            <person name="Arakawa K."/>
        </authorList>
    </citation>
    <scope>NUCLEOTIDE SEQUENCE</scope>
</reference>
<dbReference type="Gene3D" id="1.20.120.1630">
    <property type="match status" value="1"/>
</dbReference>
<dbReference type="AlphaFoldDB" id="A0A8X6U2T0"/>
<accession>A0A8X6U2T0</accession>
<proteinExistence type="predicted"/>
<dbReference type="Proteomes" id="UP000887013">
    <property type="component" value="Unassembled WGS sequence"/>
</dbReference>
<dbReference type="EMBL" id="BMAW01119403">
    <property type="protein sequence ID" value="GFT84452.1"/>
    <property type="molecule type" value="Genomic_DNA"/>
</dbReference>
<dbReference type="OrthoDB" id="5326588at2759"/>
<keyword evidence="2" id="KW-1185">Reference proteome</keyword>
<evidence type="ECO:0000313" key="1">
    <source>
        <dbReference type="EMBL" id="GFT84452.1"/>
    </source>
</evidence>
<organism evidence="1 2">
    <name type="scientific">Nephila pilipes</name>
    <name type="common">Giant wood spider</name>
    <name type="synonym">Nephila maculata</name>
    <dbReference type="NCBI Taxonomy" id="299642"/>
    <lineage>
        <taxon>Eukaryota</taxon>
        <taxon>Metazoa</taxon>
        <taxon>Ecdysozoa</taxon>
        <taxon>Arthropoda</taxon>
        <taxon>Chelicerata</taxon>
        <taxon>Arachnida</taxon>
        <taxon>Araneae</taxon>
        <taxon>Araneomorphae</taxon>
        <taxon>Entelegynae</taxon>
        <taxon>Araneoidea</taxon>
        <taxon>Nephilidae</taxon>
        <taxon>Nephila</taxon>
    </lineage>
</organism>
<protein>
    <submittedName>
        <fullName evidence="1">Uncharacterized protein</fullName>
    </submittedName>
</protein>
<gene>
    <name evidence="1" type="ORF">NPIL_26091</name>
</gene>
<sequence>MSMHLRTLAWDTLLSPSYTIFVYVPLLPIKKEGTYERNSMTCMKWSNCFYCSGDAIFYLTSTNFKTNFSPFNPNLANVTSIPTSKKKQLISSGLWSKVRHPDCVGLLIMVGS</sequence>
<comment type="caution">
    <text evidence="1">The sequence shown here is derived from an EMBL/GenBank/DDBJ whole genome shotgun (WGS) entry which is preliminary data.</text>
</comment>
<evidence type="ECO:0000313" key="2">
    <source>
        <dbReference type="Proteomes" id="UP000887013"/>
    </source>
</evidence>